<keyword evidence="3" id="KW-0328">Glycosyltransferase</keyword>
<dbReference type="STRING" id="582680.RS86_03275"/>
<feature type="domain" description="Glycosyltransferase 2-like" evidence="2">
    <location>
        <begin position="47"/>
        <end position="169"/>
    </location>
</feature>
<dbReference type="Pfam" id="PF00535">
    <property type="entry name" value="Glycos_transf_2"/>
    <property type="match status" value="1"/>
</dbReference>
<dbReference type="Proteomes" id="UP000033740">
    <property type="component" value="Unassembled WGS sequence"/>
</dbReference>
<dbReference type="InterPro" id="IPR050834">
    <property type="entry name" value="Glycosyltransf_2"/>
</dbReference>
<evidence type="ECO:0000313" key="4">
    <source>
        <dbReference type="Proteomes" id="UP000033740"/>
    </source>
</evidence>
<dbReference type="PANTHER" id="PTHR43685:SF2">
    <property type="entry name" value="GLYCOSYLTRANSFERASE 2-LIKE DOMAIN-CONTAINING PROTEIN"/>
    <property type="match status" value="1"/>
</dbReference>
<dbReference type="EMBL" id="JYIX01000039">
    <property type="protein sequence ID" value="KJL31159.1"/>
    <property type="molecule type" value="Genomic_DNA"/>
</dbReference>
<dbReference type="InterPro" id="IPR029044">
    <property type="entry name" value="Nucleotide-diphossugar_trans"/>
</dbReference>
<accession>A0A0F0LEP0</accession>
<evidence type="ECO:0000313" key="3">
    <source>
        <dbReference type="EMBL" id="KJL31159.1"/>
    </source>
</evidence>
<dbReference type="PANTHER" id="PTHR43685">
    <property type="entry name" value="GLYCOSYLTRANSFERASE"/>
    <property type="match status" value="1"/>
</dbReference>
<dbReference type="EC" id="2.4.-.-" evidence="3"/>
<dbReference type="GO" id="GO:0016757">
    <property type="term" value="F:glycosyltransferase activity"/>
    <property type="evidence" value="ECO:0007669"/>
    <property type="project" value="UniProtKB-KW"/>
</dbReference>
<dbReference type="InterPro" id="IPR001173">
    <property type="entry name" value="Glyco_trans_2-like"/>
</dbReference>
<evidence type="ECO:0000256" key="1">
    <source>
        <dbReference type="SAM" id="MobiDB-lite"/>
    </source>
</evidence>
<comment type="caution">
    <text evidence="3">The sequence shown here is derived from an EMBL/GenBank/DDBJ whole genome shotgun (WGS) entry which is preliminary data.</text>
</comment>
<keyword evidence="4" id="KW-1185">Reference proteome</keyword>
<reference evidence="3 4" key="1">
    <citation type="submission" date="2015-02" db="EMBL/GenBank/DDBJ databases">
        <title>Draft genome sequences of ten Microbacterium spp. with emphasis on heavy metal contaminated environments.</title>
        <authorList>
            <person name="Corretto E."/>
        </authorList>
    </citation>
    <scope>NUCLEOTIDE SEQUENCE [LARGE SCALE GENOMIC DNA]</scope>
    <source>
        <strain evidence="3 4">ARN176</strain>
    </source>
</reference>
<evidence type="ECO:0000259" key="2">
    <source>
        <dbReference type="Pfam" id="PF00535"/>
    </source>
</evidence>
<dbReference type="PATRIC" id="fig|582680.6.peg.3357"/>
<feature type="region of interest" description="Disordered" evidence="1">
    <location>
        <begin position="1"/>
        <end position="39"/>
    </location>
</feature>
<dbReference type="AlphaFoldDB" id="A0A0F0LEP0"/>
<dbReference type="SUPFAM" id="SSF53448">
    <property type="entry name" value="Nucleotide-diphospho-sugar transferases"/>
    <property type="match status" value="1"/>
</dbReference>
<gene>
    <name evidence="3" type="primary">epsJ_4</name>
    <name evidence="3" type="ORF">RS86_03275</name>
</gene>
<dbReference type="Gene3D" id="3.90.550.10">
    <property type="entry name" value="Spore Coat Polysaccharide Biosynthesis Protein SpsA, Chain A"/>
    <property type="match status" value="1"/>
</dbReference>
<sequence length="335" mass="37467">MGSGAAAGRIRTAPERDDGGIVADTMSAPQKGKGRRMTVDPEARVAVIIPVFDSGTTLPETLDSVFAQTHPALEIMVVDDGSTDPLTLHVLDALREDGRVRVIRQDNAGPSAARNAGISASSARYFMPVDSDDRIASSYIAEAVEVLEERPDVPLVYARAELFGRYTGRWRLPDFDWAGFLIHNQIFPSALFRRTDWAAIGGYDESMRRGREDHDFVMRVLARGGEPFRLDAVRFFYRIGADGSSVNSSMDREDLIAAHSQIFRNSTQAYADHAEDLFRFIFDQHDQVADLRFRYAALERLRVRFPRIVSAGKRVRDGVRRIGRGRRRDDGIGHL</sequence>
<proteinExistence type="predicted"/>
<organism evidence="3 4">
    <name type="scientific">Microbacterium azadirachtae</name>
    <dbReference type="NCBI Taxonomy" id="582680"/>
    <lineage>
        <taxon>Bacteria</taxon>
        <taxon>Bacillati</taxon>
        <taxon>Actinomycetota</taxon>
        <taxon>Actinomycetes</taxon>
        <taxon>Micrococcales</taxon>
        <taxon>Microbacteriaceae</taxon>
        <taxon>Microbacterium</taxon>
    </lineage>
</organism>
<name>A0A0F0LEP0_9MICO</name>
<keyword evidence="3" id="KW-0808">Transferase</keyword>
<protein>
    <submittedName>
        <fullName evidence="3">Putative glycosyltransferase EpsJ</fullName>
        <ecNumber evidence="3">2.4.-.-</ecNumber>
    </submittedName>
</protein>